<dbReference type="InterPro" id="IPR031107">
    <property type="entry name" value="Small_HSP"/>
</dbReference>
<protein>
    <submittedName>
        <fullName evidence="4">Heat-shock protein Hsp20</fullName>
    </submittedName>
</protein>
<dbReference type="PANTHER" id="PTHR11527">
    <property type="entry name" value="HEAT-SHOCK PROTEIN 20 FAMILY MEMBER"/>
    <property type="match status" value="1"/>
</dbReference>
<evidence type="ECO:0000256" key="2">
    <source>
        <dbReference type="RuleBase" id="RU003616"/>
    </source>
</evidence>
<keyword evidence="5" id="KW-1185">Reference proteome</keyword>
<name>A0ABQ1I4N1_9ALTE</name>
<dbReference type="Proteomes" id="UP000651977">
    <property type="component" value="Unassembled WGS sequence"/>
</dbReference>
<dbReference type="CDD" id="cd06464">
    <property type="entry name" value="ACD_sHsps-like"/>
    <property type="match status" value="1"/>
</dbReference>
<feature type="domain" description="SHSP" evidence="3">
    <location>
        <begin position="27"/>
        <end position="139"/>
    </location>
</feature>
<organism evidence="4 5">
    <name type="scientific">Agarivorans gilvus</name>
    <dbReference type="NCBI Taxonomy" id="680279"/>
    <lineage>
        <taxon>Bacteria</taxon>
        <taxon>Pseudomonadati</taxon>
        <taxon>Pseudomonadota</taxon>
        <taxon>Gammaproteobacteria</taxon>
        <taxon>Alteromonadales</taxon>
        <taxon>Alteromonadaceae</taxon>
        <taxon>Agarivorans</taxon>
    </lineage>
</organism>
<dbReference type="InterPro" id="IPR002068">
    <property type="entry name" value="A-crystallin/Hsp20_dom"/>
</dbReference>
<accession>A0ABQ1I4N1</accession>
<reference evidence="5" key="1">
    <citation type="journal article" date="2019" name="Int. J. Syst. Evol. Microbiol.">
        <title>The Global Catalogue of Microorganisms (GCM) 10K type strain sequencing project: providing services to taxonomists for standard genome sequencing and annotation.</title>
        <authorList>
            <consortium name="The Broad Institute Genomics Platform"/>
            <consortium name="The Broad Institute Genome Sequencing Center for Infectious Disease"/>
            <person name="Wu L."/>
            <person name="Ma J."/>
        </authorList>
    </citation>
    <scope>NUCLEOTIDE SEQUENCE [LARGE SCALE GENOMIC DNA]</scope>
    <source>
        <strain evidence="5">CGMCC 1.10131</strain>
    </source>
</reference>
<evidence type="ECO:0000256" key="1">
    <source>
        <dbReference type="PROSITE-ProRule" id="PRU00285"/>
    </source>
</evidence>
<dbReference type="InterPro" id="IPR008978">
    <property type="entry name" value="HSP20-like_chaperone"/>
</dbReference>
<evidence type="ECO:0000313" key="5">
    <source>
        <dbReference type="Proteomes" id="UP000651977"/>
    </source>
</evidence>
<dbReference type="Pfam" id="PF00011">
    <property type="entry name" value="HSP20"/>
    <property type="match status" value="1"/>
</dbReference>
<dbReference type="PROSITE" id="PS01031">
    <property type="entry name" value="SHSP"/>
    <property type="match status" value="1"/>
</dbReference>
<sequence>MNMLPRDPWFDRDSLWDNFFSPAFKVGDEAFFQPRVDIIDKEDSYLFVAELPGVAKEDIKVHLEDGVLSIEAKINQEHQQEGDNVLRKERRSGFFKRNINVGKAIQAKDISAELVNGLLMLRAPKLQPEPQQKQQINIS</sequence>
<gene>
    <name evidence="4" type="ORF">GCM10007414_27760</name>
</gene>
<evidence type="ECO:0000259" key="3">
    <source>
        <dbReference type="PROSITE" id="PS01031"/>
    </source>
</evidence>
<dbReference type="EMBL" id="BMDY01000017">
    <property type="protein sequence ID" value="GGB12872.1"/>
    <property type="molecule type" value="Genomic_DNA"/>
</dbReference>
<comment type="similarity">
    <text evidence="1 2">Belongs to the small heat shock protein (HSP20) family.</text>
</comment>
<dbReference type="Gene3D" id="2.60.40.790">
    <property type="match status" value="1"/>
</dbReference>
<comment type="caution">
    <text evidence="4">The sequence shown here is derived from an EMBL/GenBank/DDBJ whole genome shotgun (WGS) entry which is preliminary data.</text>
</comment>
<dbReference type="SUPFAM" id="SSF49764">
    <property type="entry name" value="HSP20-like chaperones"/>
    <property type="match status" value="1"/>
</dbReference>
<proteinExistence type="inferred from homology"/>
<evidence type="ECO:0000313" key="4">
    <source>
        <dbReference type="EMBL" id="GGB12872.1"/>
    </source>
</evidence>